<reference evidence="1" key="1">
    <citation type="journal article" date="2022" name="IScience">
        <title>Evolution of zygomycete secretomes and the origins of terrestrial fungal ecologies.</title>
        <authorList>
            <person name="Chang Y."/>
            <person name="Wang Y."/>
            <person name="Mondo S."/>
            <person name="Ahrendt S."/>
            <person name="Andreopoulos W."/>
            <person name="Barry K."/>
            <person name="Beard J."/>
            <person name="Benny G.L."/>
            <person name="Blankenship S."/>
            <person name="Bonito G."/>
            <person name="Cuomo C."/>
            <person name="Desiro A."/>
            <person name="Gervers K.A."/>
            <person name="Hundley H."/>
            <person name="Kuo A."/>
            <person name="LaButti K."/>
            <person name="Lang B.F."/>
            <person name="Lipzen A."/>
            <person name="O'Donnell K."/>
            <person name="Pangilinan J."/>
            <person name="Reynolds N."/>
            <person name="Sandor L."/>
            <person name="Smith M.E."/>
            <person name="Tsang A."/>
            <person name="Grigoriev I.V."/>
            <person name="Stajich J.E."/>
            <person name="Spatafora J.W."/>
        </authorList>
    </citation>
    <scope>NUCLEOTIDE SEQUENCE</scope>
    <source>
        <strain evidence="1">RSA 2281</strain>
    </source>
</reference>
<name>A0AAD5JXU6_9FUNG</name>
<protein>
    <submittedName>
        <fullName evidence="1">Uncharacterized protein</fullName>
    </submittedName>
</protein>
<evidence type="ECO:0000313" key="1">
    <source>
        <dbReference type="EMBL" id="KAI9245866.1"/>
    </source>
</evidence>
<dbReference type="EMBL" id="JAIXMP010000049">
    <property type="protein sequence ID" value="KAI9245866.1"/>
    <property type="molecule type" value="Genomic_DNA"/>
</dbReference>
<dbReference type="Proteomes" id="UP001209540">
    <property type="component" value="Unassembled WGS sequence"/>
</dbReference>
<proteinExistence type="predicted"/>
<comment type="caution">
    <text evidence="1">The sequence shown here is derived from an EMBL/GenBank/DDBJ whole genome shotgun (WGS) entry which is preliminary data.</text>
</comment>
<evidence type="ECO:0000313" key="2">
    <source>
        <dbReference type="Proteomes" id="UP001209540"/>
    </source>
</evidence>
<accession>A0AAD5JXU6</accession>
<sequence length="184" mass="21218">MTTTSPISSITPSQFSIAHWETIKYKPALGAHELFAKFAGISTGSAGKAIQICKTDEKKVISSKLGWPKKEILRQEYNLVREYISERNAKDIIPAYSKYQISNSNKKYLEKRIGNLNDYNMSIIPEVFLDESFVHLDHHSKQTWFETGMDMRESGRKPMFVIFGAFIAFRQDNRMIFELVLKNL</sequence>
<keyword evidence="2" id="KW-1185">Reference proteome</keyword>
<organism evidence="1 2">
    <name type="scientific">Phascolomyces articulosus</name>
    <dbReference type="NCBI Taxonomy" id="60185"/>
    <lineage>
        <taxon>Eukaryota</taxon>
        <taxon>Fungi</taxon>
        <taxon>Fungi incertae sedis</taxon>
        <taxon>Mucoromycota</taxon>
        <taxon>Mucoromycotina</taxon>
        <taxon>Mucoromycetes</taxon>
        <taxon>Mucorales</taxon>
        <taxon>Lichtheimiaceae</taxon>
        <taxon>Phascolomyces</taxon>
    </lineage>
</organism>
<reference evidence="1" key="2">
    <citation type="submission" date="2023-02" db="EMBL/GenBank/DDBJ databases">
        <authorList>
            <consortium name="DOE Joint Genome Institute"/>
            <person name="Mondo S.J."/>
            <person name="Chang Y."/>
            <person name="Wang Y."/>
            <person name="Ahrendt S."/>
            <person name="Andreopoulos W."/>
            <person name="Barry K."/>
            <person name="Beard J."/>
            <person name="Benny G.L."/>
            <person name="Blankenship S."/>
            <person name="Bonito G."/>
            <person name="Cuomo C."/>
            <person name="Desiro A."/>
            <person name="Gervers K.A."/>
            <person name="Hundley H."/>
            <person name="Kuo A."/>
            <person name="LaButti K."/>
            <person name="Lang B.F."/>
            <person name="Lipzen A."/>
            <person name="O'Donnell K."/>
            <person name="Pangilinan J."/>
            <person name="Reynolds N."/>
            <person name="Sandor L."/>
            <person name="Smith M.W."/>
            <person name="Tsang A."/>
            <person name="Grigoriev I.V."/>
            <person name="Stajich J.E."/>
            <person name="Spatafora J.W."/>
        </authorList>
    </citation>
    <scope>NUCLEOTIDE SEQUENCE</scope>
    <source>
        <strain evidence="1">RSA 2281</strain>
    </source>
</reference>
<gene>
    <name evidence="1" type="ORF">BDA99DRAFT_527657</name>
</gene>
<dbReference type="AlphaFoldDB" id="A0AAD5JXU6"/>